<dbReference type="AlphaFoldDB" id="A0A543CSG7"/>
<evidence type="ECO:0000259" key="1">
    <source>
        <dbReference type="Pfam" id="PF01370"/>
    </source>
</evidence>
<dbReference type="Pfam" id="PF01370">
    <property type="entry name" value="Epimerase"/>
    <property type="match status" value="1"/>
</dbReference>
<dbReference type="RefSeq" id="WP_185792436.1">
    <property type="nucleotide sequence ID" value="NZ_VFOZ01000001.1"/>
</dbReference>
<dbReference type="Proteomes" id="UP000316096">
    <property type="component" value="Unassembled WGS sequence"/>
</dbReference>
<dbReference type="InterPro" id="IPR051783">
    <property type="entry name" value="NAD(P)-dependent_oxidoreduct"/>
</dbReference>
<evidence type="ECO:0000313" key="2">
    <source>
        <dbReference type="EMBL" id="TQM00057.1"/>
    </source>
</evidence>
<evidence type="ECO:0000313" key="3">
    <source>
        <dbReference type="Proteomes" id="UP000316096"/>
    </source>
</evidence>
<name>A0A543CSG7_9ACTN</name>
<comment type="caution">
    <text evidence="2">The sequence shown here is derived from an EMBL/GenBank/DDBJ whole genome shotgun (WGS) entry which is preliminary data.</text>
</comment>
<proteinExistence type="predicted"/>
<accession>A0A543CSG7</accession>
<dbReference type="GO" id="GO:0005737">
    <property type="term" value="C:cytoplasm"/>
    <property type="evidence" value="ECO:0007669"/>
    <property type="project" value="TreeGrafter"/>
</dbReference>
<dbReference type="SUPFAM" id="SSF51735">
    <property type="entry name" value="NAD(P)-binding Rossmann-fold domains"/>
    <property type="match status" value="1"/>
</dbReference>
<dbReference type="InterPro" id="IPR001509">
    <property type="entry name" value="Epimerase_deHydtase"/>
</dbReference>
<protein>
    <submittedName>
        <fullName evidence="2">Nucleoside-diphosphate-sugar epimerase</fullName>
    </submittedName>
</protein>
<feature type="domain" description="NAD-dependent epimerase/dehydratase" evidence="1">
    <location>
        <begin position="3"/>
        <end position="197"/>
    </location>
</feature>
<reference evidence="2 3" key="1">
    <citation type="submission" date="2019-06" db="EMBL/GenBank/DDBJ databases">
        <title>Sequencing the genomes of 1000 actinobacteria strains.</title>
        <authorList>
            <person name="Klenk H.-P."/>
        </authorList>
    </citation>
    <scope>NUCLEOTIDE SEQUENCE [LARGE SCALE GENOMIC DNA]</scope>
    <source>
        <strain evidence="2 3">DSM 102200</strain>
    </source>
</reference>
<dbReference type="EMBL" id="VFOZ01000001">
    <property type="protein sequence ID" value="TQM00057.1"/>
    <property type="molecule type" value="Genomic_DNA"/>
</dbReference>
<dbReference type="PANTHER" id="PTHR48079">
    <property type="entry name" value="PROTEIN YEEZ"/>
    <property type="match status" value="1"/>
</dbReference>
<organism evidence="2 3">
    <name type="scientific">Actinoallomurus bryophytorum</name>
    <dbReference type="NCBI Taxonomy" id="1490222"/>
    <lineage>
        <taxon>Bacteria</taxon>
        <taxon>Bacillati</taxon>
        <taxon>Actinomycetota</taxon>
        <taxon>Actinomycetes</taxon>
        <taxon>Streptosporangiales</taxon>
        <taxon>Thermomonosporaceae</taxon>
        <taxon>Actinoallomurus</taxon>
    </lineage>
</organism>
<keyword evidence="3" id="KW-1185">Reference proteome</keyword>
<dbReference type="PANTHER" id="PTHR48079:SF6">
    <property type="entry name" value="NAD(P)-BINDING DOMAIN-CONTAINING PROTEIN-RELATED"/>
    <property type="match status" value="1"/>
</dbReference>
<dbReference type="InterPro" id="IPR036291">
    <property type="entry name" value="NAD(P)-bd_dom_sf"/>
</dbReference>
<dbReference type="Gene3D" id="3.40.50.720">
    <property type="entry name" value="NAD(P)-binding Rossmann-like Domain"/>
    <property type="match status" value="1"/>
</dbReference>
<gene>
    <name evidence="2" type="ORF">FB559_5761</name>
</gene>
<sequence>MRVLVTGASGFIGSNAVKSLLALGHRPRLLVRDPVRAARVLGELGVPAEATEMSQGDMLEEASVSRALDGCDAVIHSAAVVGVTDRRTDLVEANVTGTRHVVGGAVARGLDPVIHISTIAVFVPPVEPVITSDGPLASPRTAYGRSKMEAERYVRGLQDDGAPVTIFYFSGVIGPSQPNLDSFSAGLVAALKTAWPITRGGVSLLDVRDAGDGLARSVRPGQGARRMVLGGKYVTWPQLADACDAVTGVRTRRIPVPARALLAIGTLLDVARRVHGFGYPLTRDAAEFVVTLVPSDDTAALDTLGLTLRPLEESLEDTVRWLVAAGHLHPSKAGRLAP</sequence>
<dbReference type="GO" id="GO:0004029">
    <property type="term" value="F:aldehyde dehydrogenase (NAD+) activity"/>
    <property type="evidence" value="ECO:0007669"/>
    <property type="project" value="TreeGrafter"/>
</dbReference>